<sequence length="125" mass="14045">MLMLVSYDNKRGFKWGALCALLAQRQDTQKCSISKLSVYVALPEIVGPIKRVELLGGQKDFGAEATTRKNRKLPVVRASPEKTVPIKSQYWFAEVCLCEDKIVLEEATLCQLYILEGQVARIVEV</sequence>
<reference evidence="1" key="1">
    <citation type="journal article" date="2022" name="bioRxiv">
        <title>Sequencing and chromosome-scale assembly of the giantPleurodeles waltlgenome.</title>
        <authorList>
            <person name="Brown T."/>
            <person name="Elewa A."/>
            <person name="Iarovenko S."/>
            <person name="Subramanian E."/>
            <person name="Araus A.J."/>
            <person name="Petzold A."/>
            <person name="Susuki M."/>
            <person name="Suzuki K.-i.T."/>
            <person name="Hayashi T."/>
            <person name="Toyoda A."/>
            <person name="Oliveira C."/>
            <person name="Osipova E."/>
            <person name="Leigh N.D."/>
            <person name="Simon A."/>
            <person name="Yun M.H."/>
        </authorList>
    </citation>
    <scope>NUCLEOTIDE SEQUENCE</scope>
    <source>
        <strain evidence="1">20211129_DDA</strain>
        <tissue evidence="1">Liver</tissue>
    </source>
</reference>
<comment type="caution">
    <text evidence="1">The sequence shown here is derived from an EMBL/GenBank/DDBJ whole genome shotgun (WGS) entry which is preliminary data.</text>
</comment>
<keyword evidence="2" id="KW-1185">Reference proteome</keyword>
<dbReference type="EMBL" id="JANPWB010000013">
    <property type="protein sequence ID" value="KAJ1104805.1"/>
    <property type="molecule type" value="Genomic_DNA"/>
</dbReference>
<name>A0AAV7MM27_PLEWA</name>
<organism evidence="1 2">
    <name type="scientific">Pleurodeles waltl</name>
    <name type="common">Iberian ribbed newt</name>
    <dbReference type="NCBI Taxonomy" id="8319"/>
    <lineage>
        <taxon>Eukaryota</taxon>
        <taxon>Metazoa</taxon>
        <taxon>Chordata</taxon>
        <taxon>Craniata</taxon>
        <taxon>Vertebrata</taxon>
        <taxon>Euteleostomi</taxon>
        <taxon>Amphibia</taxon>
        <taxon>Batrachia</taxon>
        <taxon>Caudata</taxon>
        <taxon>Salamandroidea</taxon>
        <taxon>Salamandridae</taxon>
        <taxon>Pleurodelinae</taxon>
        <taxon>Pleurodeles</taxon>
    </lineage>
</organism>
<accession>A0AAV7MM27</accession>
<protein>
    <submittedName>
        <fullName evidence="1">Uncharacterized protein</fullName>
    </submittedName>
</protein>
<dbReference type="Proteomes" id="UP001066276">
    <property type="component" value="Chromosome 9"/>
</dbReference>
<gene>
    <name evidence="1" type="ORF">NDU88_002214</name>
</gene>
<evidence type="ECO:0000313" key="2">
    <source>
        <dbReference type="Proteomes" id="UP001066276"/>
    </source>
</evidence>
<proteinExistence type="predicted"/>
<dbReference type="AlphaFoldDB" id="A0AAV7MM27"/>
<evidence type="ECO:0000313" key="1">
    <source>
        <dbReference type="EMBL" id="KAJ1104805.1"/>
    </source>
</evidence>